<accession>A0A3R7P291</accession>
<evidence type="ECO:0000313" key="1">
    <source>
        <dbReference type="EMBL" id="RNF27751.1"/>
    </source>
</evidence>
<dbReference type="EMBL" id="MKKU01000001">
    <property type="protein sequence ID" value="RNF27751.1"/>
    <property type="molecule type" value="Genomic_DNA"/>
</dbReference>
<protein>
    <submittedName>
        <fullName evidence="1">Putative mucin-like glycoprotein</fullName>
    </submittedName>
</protein>
<keyword evidence="2" id="KW-1185">Reference proteome</keyword>
<proteinExistence type="predicted"/>
<dbReference type="GeneID" id="40313746"/>
<dbReference type="InterPro" id="IPR035929">
    <property type="entry name" value="CoaB-like_sf"/>
</dbReference>
<reference evidence="1 2" key="1">
    <citation type="journal article" date="2018" name="BMC Genomics">
        <title>Genomic comparison of Trypanosoma conorhini and Trypanosoma rangeli to Trypanosoma cruzi strains of high and low virulence.</title>
        <authorList>
            <person name="Bradwell K.R."/>
            <person name="Koparde V.N."/>
            <person name="Matveyev A.V."/>
            <person name="Serrano M.G."/>
            <person name="Alves J.M."/>
            <person name="Parikh H."/>
            <person name="Huang B."/>
            <person name="Lee V."/>
            <person name="Espinosa-Alvarez O."/>
            <person name="Ortiz P.A."/>
            <person name="Costa-Martins A.G."/>
            <person name="Teixeira M.M."/>
            <person name="Buck G.A."/>
        </authorList>
    </citation>
    <scope>NUCLEOTIDE SEQUENCE [LARGE SCALE GENOMIC DNA]</scope>
    <source>
        <strain evidence="1 2">025E</strain>
    </source>
</reference>
<dbReference type="Proteomes" id="UP000284403">
    <property type="component" value="Unassembled WGS sequence"/>
</dbReference>
<dbReference type="Gene3D" id="3.40.50.10300">
    <property type="entry name" value="CoaB-like"/>
    <property type="match status" value="1"/>
</dbReference>
<sequence length="106" mass="12509">MLGCISEEWRASSSTVPRYLITFKLETDEETLKKKAPENLIKYSCDAVVGNLLQNYQERVLVYWRGEEHRPIPLRRPEFGFIEDVMVDMFVKHIESETKETMVQIQ</sequence>
<dbReference type="OrthoDB" id="70224at2759"/>
<dbReference type="SUPFAM" id="SSF102645">
    <property type="entry name" value="CoaB-like"/>
    <property type="match status" value="1"/>
</dbReference>
<comment type="caution">
    <text evidence="1">The sequence shown here is derived from an EMBL/GenBank/DDBJ whole genome shotgun (WGS) entry which is preliminary data.</text>
</comment>
<gene>
    <name evidence="1" type="ORF">Tco025E_00135</name>
</gene>
<evidence type="ECO:0000313" key="2">
    <source>
        <dbReference type="Proteomes" id="UP000284403"/>
    </source>
</evidence>
<organism evidence="1 2">
    <name type="scientific">Trypanosoma conorhini</name>
    <dbReference type="NCBI Taxonomy" id="83891"/>
    <lineage>
        <taxon>Eukaryota</taxon>
        <taxon>Discoba</taxon>
        <taxon>Euglenozoa</taxon>
        <taxon>Kinetoplastea</taxon>
        <taxon>Metakinetoplastina</taxon>
        <taxon>Trypanosomatida</taxon>
        <taxon>Trypanosomatidae</taxon>
        <taxon>Trypanosoma</taxon>
    </lineage>
</organism>
<name>A0A3R7P291_9TRYP</name>
<dbReference type="RefSeq" id="XP_029232957.1">
    <property type="nucleotide sequence ID" value="XM_029367084.1"/>
</dbReference>
<dbReference type="AlphaFoldDB" id="A0A3R7P291"/>